<sequence>MQVVYIEKPGQIAVLERELPVRQAGEALLRVKYCGICGSDIATYTGNQPFTTYPRIPGHEFSAEIVEIDPNDRGLRPGMIVTANPYFHCGTCYACLTGKVNCCEHNRTMGVQRDGAFAEYLTMPVERLHAGTSLAASTLALIEPFSISYHASKRGHIEPGQNVLVVGAGPIGIFAMLSAKLHGATVYITDLLAQRLTLAQTLGADGIINAKTENVTERVQALTDGHGMDVCIEACGLPETFLACIEHVCFGGQIILIGNGKRETTFNHSVLLKKELDVFGSRNSLYDFEPLIDLVAQGKVAAIDTLVTDIFPLSQVIEAFDRLKANDGSMAKVLVQFA</sequence>
<dbReference type="InterPro" id="IPR050129">
    <property type="entry name" value="Zn_alcohol_dh"/>
</dbReference>
<name>A0A9D5JU74_9BACT</name>
<dbReference type="SUPFAM" id="SSF51735">
    <property type="entry name" value="NAD(P)-binding Rossmann-fold domains"/>
    <property type="match status" value="1"/>
</dbReference>
<dbReference type="PANTHER" id="PTHR43401:SF2">
    <property type="entry name" value="L-THREONINE 3-DEHYDROGENASE"/>
    <property type="match status" value="1"/>
</dbReference>
<dbReference type="AlphaFoldDB" id="A0A9D5JU74"/>
<dbReference type="InterPro" id="IPR013154">
    <property type="entry name" value="ADH-like_N"/>
</dbReference>
<dbReference type="Gene3D" id="3.90.180.10">
    <property type="entry name" value="Medium-chain alcohol dehydrogenases, catalytic domain"/>
    <property type="match status" value="1"/>
</dbReference>
<dbReference type="SMART" id="SM00829">
    <property type="entry name" value="PKS_ER"/>
    <property type="match status" value="1"/>
</dbReference>
<evidence type="ECO:0000256" key="1">
    <source>
        <dbReference type="ARBA" id="ARBA00022723"/>
    </source>
</evidence>
<accession>A0A9D5JU74</accession>
<organism evidence="5 6">
    <name type="scientific">candidate division KSB3 bacterium</name>
    <dbReference type="NCBI Taxonomy" id="2044937"/>
    <lineage>
        <taxon>Bacteria</taxon>
        <taxon>candidate division KSB3</taxon>
    </lineage>
</organism>
<proteinExistence type="predicted"/>
<keyword evidence="3" id="KW-0560">Oxidoreductase</keyword>
<dbReference type="GO" id="GO:0016491">
    <property type="term" value="F:oxidoreductase activity"/>
    <property type="evidence" value="ECO:0007669"/>
    <property type="project" value="UniProtKB-KW"/>
</dbReference>
<dbReference type="Pfam" id="PF08240">
    <property type="entry name" value="ADH_N"/>
    <property type="match status" value="1"/>
</dbReference>
<dbReference type="Gene3D" id="3.40.50.720">
    <property type="entry name" value="NAD(P)-binding Rossmann-like Domain"/>
    <property type="match status" value="1"/>
</dbReference>
<dbReference type="Pfam" id="PF00107">
    <property type="entry name" value="ADH_zinc_N"/>
    <property type="match status" value="1"/>
</dbReference>
<dbReference type="CDD" id="cd08261">
    <property type="entry name" value="Zn_ADH7"/>
    <property type="match status" value="1"/>
</dbReference>
<dbReference type="InterPro" id="IPR011032">
    <property type="entry name" value="GroES-like_sf"/>
</dbReference>
<evidence type="ECO:0000256" key="2">
    <source>
        <dbReference type="ARBA" id="ARBA00022833"/>
    </source>
</evidence>
<evidence type="ECO:0000313" key="5">
    <source>
        <dbReference type="EMBL" id="MBD3324066.1"/>
    </source>
</evidence>
<evidence type="ECO:0000313" key="6">
    <source>
        <dbReference type="Proteomes" id="UP000649604"/>
    </source>
</evidence>
<comment type="caution">
    <text evidence="5">The sequence shown here is derived from an EMBL/GenBank/DDBJ whole genome shotgun (WGS) entry which is preliminary data.</text>
</comment>
<gene>
    <name evidence="5" type="ORF">GF339_05740</name>
</gene>
<evidence type="ECO:0000256" key="3">
    <source>
        <dbReference type="ARBA" id="ARBA00023002"/>
    </source>
</evidence>
<evidence type="ECO:0000259" key="4">
    <source>
        <dbReference type="SMART" id="SM00829"/>
    </source>
</evidence>
<protein>
    <submittedName>
        <fullName evidence="5">Alcohol dehydrogenase catalytic domain-containing protein</fullName>
    </submittedName>
</protein>
<dbReference type="GO" id="GO:0046872">
    <property type="term" value="F:metal ion binding"/>
    <property type="evidence" value="ECO:0007669"/>
    <property type="project" value="UniProtKB-KW"/>
</dbReference>
<dbReference type="InterPro" id="IPR036291">
    <property type="entry name" value="NAD(P)-bd_dom_sf"/>
</dbReference>
<dbReference type="Proteomes" id="UP000649604">
    <property type="component" value="Unassembled WGS sequence"/>
</dbReference>
<dbReference type="InterPro" id="IPR020843">
    <property type="entry name" value="ER"/>
</dbReference>
<keyword evidence="1" id="KW-0479">Metal-binding</keyword>
<feature type="domain" description="Enoyl reductase (ER)" evidence="4">
    <location>
        <begin position="10"/>
        <end position="335"/>
    </location>
</feature>
<dbReference type="InterPro" id="IPR013149">
    <property type="entry name" value="ADH-like_C"/>
</dbReference>
<dbReference type="EMBL" id="WJJP01000177">
    <property type="protein sequence ID" value="MBD3324066.1"/>
    <property type="molecule type" value="Genomic_DNA"/>
</dbReference>
<dbReference type="SUPFAM" id="SSF50129">
    <property type="entry name" value="GroES-like"/>
    <property type="match status" value="1"/>
</dbReference>
<reference evidence="5" key="1">
    <citation type="submission" date="2019-11" db="EMBL/GenBank/DDBJ databases">
        <title>Microbial mats filling the niche in hypersaline microbial mats.</title>
        <authorList>
            <person name="Wong H.L."/>
            <person name="Macleod F.I."/>
            <person name="White R.A. III"/>
            <person name="Burns B.P."/>
        </authorList>
    </citation>
    <scope>NUCLEOTIDE SEQUENCE</scope>
    <source>
        <strain evidence="5">Rbin_158</strain>
    </source>
</reference>
<keyword evidence="2" id="KW-0862">Zinc</keyword>
<dbReference type="PANTHER" id="PTHR43401">
    <property type="entry name" value="L-THREONINE 3-DEHYDROGENASE"/>
    <property type="match status" value="1"/>
</dbReference>